<sequence>MESKIVMNDDVEQCNQQTKEIESSEKEIRKIFKDGQGILRLFPNYVCMGKEIQKGCKIQIGKTVERRLAYTGEEDEKIAGSKVCVSYESNRYFSFQQVINVLQEDLIGRELYERYRNWSIYGKLTNNEKKVEELGSAESERVLRQSVKNLKKPHCNYVLDKRNETNNFQYILLGLDPDSEMSEIKKIMDKSNGEIRSIAKWFRLYQMGRKSGWYIPEGVFYMSFEGYIYEICWNSFVDVKGRKRASRKEEFFESFDWEKNTDVHFKKRCFRPPIIAGESKKYSEKWIAYGNKYMSAKELIIHPGEKAIIKDGAAYCCLVTQGYGKLGNYDVEMLFNPCIGKQSSDEFFVSENTAKEGVLIENFSKTEPLIMLKCFGPNHPDVLKG</sequence>
<proteinExistence type="predicted"/>
<dbReference type="RefSeq" id="WP_156734576.1">
    <property type="nucleotide sequence ID" value="NZ_CACRUU010000088.1"/>
</dbReference>
<dbReference type="InterPro" id="IPR014710">
    <property type="entry name" value="RmlC-like_jellyroll"/>
</dbReference>
<keyword evidence="1" id="KW-0175">Coiled coil</keyword>
<protein>
    <submittedName>
        <fullName evidence="2">Uncharacterized protein</fullName>
    </submittedName>
</protein>
<dbReference type="SUPFAM" id="SSF51182">
    <property type="entry name" value="RmlC-like cupins"/>
    <property type="match status" value="1"/>
</dbReference>
<organism evidence="2">
    <name type="scientific">Mediterraneibacter gnavus</name>
    <name type="common">Ruminococcus gnavus</name>
    <dbReference type="NCBI Taxonomy" id="33038"/>
    <lineage>
        <taxon>Bacteria</taxon>
        <taxon>Bacillati</taxon>
        <taxon>Bacillota</taxon>
        <taxon>Clostridia</taxon>
        <taxon>Lachnospirales</taxon>
        <taxon>Lachnospiraceae</taxon>
        <taxon>Mediterraneibacter</taxon>
    </lineage>
</organism>
<evidence type="ECO:0000256" key="1">
    <source>
        <dbReference type="SAM" id="Coils"/>
    </source>
</evidence>
<dbReference type="Gene3D" id="2.60.120.10">
    <property type="entry name" value="Jelly Rolls"/>
    <property type="match status" value="1"/>
</dbReference>
<evidence type="ECO:0000313" key="2">
    <source>
        <dbReference type="EMBL" id="VYU58350.1"/>
    </source>
</evidence>
<reference evidence="2" key="1">
    <citation type="submission" date="2019-11" db="EMBL/GenBank/DDBJ databases">
        <authorList>
            <person name="Feng L."/>
        </authorList>
    </citation>
    <scope>NUCLEOTIDE SEQUENCE</scope>
    <source>
        <strain evidence="2">RgnavusLFYP36</strain>
    </source>
</reference>
<dbReference type="EMBL" id="CACRUU010000088">
    <property type="protein sequence ID" value="VYU58350.1"/>
    <property type="molecule type" value="Genomic_DNA"/>
</dbReference>
<dbReference type="InterPro" id="IPR011051">
    <property type="entry name" value="RmlC_Cupin_sf"/>
</dbReference>
<gene>
    <name evidence="2" type="ORF">RGLFYP36_02139</name>
</gene>
<accession>A0A6N3G2G6</accession>
<dbReference type="AlphaFoldDB" id="A0A6N3G2G6"/>
<feature type="coiled-coil region" evidence="1">
    <location>
        <begin position="7"/>
        <end position="34"/>
    </location>
</feature>
<name>A0A6N3G2G6_MEDGN</name>